<dbReference type="PANTHER" id="PTHR38471">
    <property type="entry name" value="FOUR HELIX BUNDLE PROTEIN"/>
    <property type="match status" value="1"/>
</dbReference>
<dbReference type="CDD" id="cd16377">
    <property type="entry name" value="23S_rRNA_IVP_like"/>
    <property type="match status" value="1"/>
</dbReference>
<sequence length="133" mass="15667">MRHNYKNLKVWQLGIEIANDVSDILLEFPKHERYDLSSQMSRCSVSIPSNIAEGSSRTDKSFSHFVDIALGSSFELITQLIVAKHRNYINEEKFDKMEKKIEEFQRMTMSFQNGLKKNIFSFIPPFFYNLFPF</sequence>
<dbReference type="Proteomes" id="UP000289734">
    <property type="component" value="Unassembled WGS sequence"/>
</dbReference>
<keyword evidence="2" id="KW-1185">Reference proteome</keyword>
<comment type="caution">
    <text evidence="1">The sequence shown here is derived from an EMBL/GenBank/DDBJ whole genome shotgun (WGS) entry which is preliminary data.</text>
</comment>
<gene>
    <name evidence="1" type="ORF">EQG68_08355</name>
</gene>
<dbReference type="EMBL" id="SBKQ01000007">
    <property type="protein sequence ID" value="RXR32241.1"/>
    <property type="molecule type" value="Genomic_DNA"/>
</dbReference>
<dbReference type="InterPro" id="IPR012657">
    <property type="entry name" value="23S_rRNA-intervening_sequence"/>
</dbReference>
<dbReference type="NCBIfam" id="TIGR02436">
    <property type="entry name" value="four helix bundle protein"/>
    <property type="match status" value="1"/>
</dbReference>
<dbReference type="Pfam" id="PF05635">
    <property type="entry name" value="23S_rRNA_IVP"/>
    <property type="match status" value="1"/>
</dbReference>
<evidence type="ECO:0000313" key="2">
    <source>
        <dbReference type="Proteomes" id="UP000289734"/>
    </source>
</evidence>
<protein>
    <submittedName>
        <fullName evidence="1">Four helix bundle protein</fullName>
    </submittedName>
</protein>
<accession>A0A4Q1KQE4</accession>
<name>A0A4Q1KQE4_9FLAO</name>
<reference evidence="2" key="1">
    <citation type="submission" date="2019-01" db="EMBL/GenBank/DDBJ databases">
        <title>Cytophagaceae bacterium strain CAR-16.</title>
        <authorList>
            <person name="Chen W.-M."/>
        </authorList>
    </citation>
    <scope>NUCLEOTIDE SEQUENCE [LARGE SCALE GENOMIC DNA]</scope>
    <source>
        <strain evidence="2">ICH-30</strain>
    </source>
</reference>
<evidence type="ECO:0000313" key="1">
    <source>
        <dbReference type="EMBL" id="RXR32241.1"/>
    </source>
</evidence>
<dbReference type="AlphaFoldDB" id="A0A4Q1KQE4"/>
<dbReference type="RefSeq" id="WP_129464356.1">
    <property type="nucleotide sequence ID" value="NZ_JACSXZ010000001.1"/>
</dbReference>
<dbReference type="PANTHER" id="PTHR38471:SF2">
    <property type="entry name" value="FOUR HELIX BUNDLE PROTEIN"/>
    <property type="match status" value="1"/>
</dbReference>
<proteinExistence type="predicted"/>
<dbReference type="Gene3D" id="1.20.1440.60">
    <property type="entry name" value="23S rRNA-intervening sequence"/>
    <property type="match status" value="1"/>
</dbReference>
<dbReference type="SUPFAM" id="SSF158446">
    <property type="entry name" value="IVS-encoded protein-like"/>
    <property type="match status" value="1"/>
</dbReference>
<dbReference type="OrthoDB" id="9811959at2"/>
<dbReference type="InterPro" id="IPR036583">
    <property type="entry name" value="23S_rRNA_IVS_sf"/>
</dbReference>
<organism evidence="1 2">
    <name type="scientific">Flavobacterium piscinae</name>
    <dbReference type="NCBI Taxonomy" id="2506424"/>
    <lineage>
        <taxon>Bacteria</taxon>
        <taxon>Pseudomonadati</taxon>
        <taxon>Bacteroidota</taxon>
        <taxon>Flavobacteriia</taxon>
        <taxon>Flavobacteriales</taxon>
        <taxon>Flavobacteriaceae</taxon>
        <taxon>Flavobacterium</taxon>
    </lineage>
</organism>